<accession>A0A4Y2X8E0</accession>
<reference evidence="3 4" key="1">
    <citation type="journal article" date="2019" name="Sci. Rep.">
        <title>Orb-weaving spider Araneus ventricosus genome elucidates the spidroin gene catalogue.</title>
        <authorList>
            <person name="Kono N."/>
            <person name="Nakamura H."/>
            <person name="Ohtoshi R."/>
            <person name="Moran D.A.P."/>
            <person name="Shinohara A."/>
            <person name="Yoshida Y."/>
            <person name="Fujiwara M."/>
            <person name="Mori M."/>
            <person name="Tomita M."/>
            <person name="Arakawa K."/>
        </authorList>
    </citation>
    <scope>NUCLEOTIDE SEQUENCE [LARGE SCALE GENOMIC DNA]</scope>
</reference>
<evidence type="ECO:0000259" key="2">
    <source>
        <dbReference type="Pfam" id="PF04218"/>
    </source>
</evidence>
<sequence>MASRMQLCFQDKLNIIKEIDDEMKQIEAFKKYGLSQSTFASFLKKGNQIEEAVNSSEFNPQRKRLKVATIENIDSAVDSKLINIENKEEEPFKAVNVKEVGENVAGSWGEDTKKKTIRNCCEKGDLCFMEIKQTDND</sequence>
<dbReference type="Proteomes" id="UP000499080">
    <property type="component" value="Unassembled WGS sequence"/>
</dbReference>
<dbReference type="Pfam" id="PF04218">
    <property type="entry name" value="CENP-B_N"/>
    <property type="match status" value="1"/>
</dbReference>
<dbReference type="InterPro" id="IPR009057">
    <property type="entry name" value="Homeodomain-like_sf"/>
</dbReference>
<dbReference type="Gene3D" id="1.10.10.60">
    <property type="entry name" value="Homeodomain-like"/>
    <property type="match status" value="1"/>
</dbReference>
<name>A0A4Y2X8E0_ARAVE</name>
<protein>
    <recommendedName>
        <fullName evidence="2">HTH psq-type domain-containing protein</fullName>
    </recommendedName>
</protein>
<evidence type="ECO:0000313" key="3">
    <source>
        <dbReference type="EMBL" id="GBO45170.1"/>
    </source>
</evidence>
<organism evidence="3 4">
    <name type="scientific">Araneus ventricosus</name>
    <name type="common">Orbweaver spider</name>
    <name type="synonym">Epeira ventricosa</name>
    <dbReference type="NCBI Taxonomy" id="182803"/>
    <lineage>
        <taxon>Eukaryota</taxon>
        <taxon>Metazoa</taxon>
        <taxon>Ecdysozoa</taxon>
        <taxon>Arthropoda</taxon>
        <taxon>Chelicerata</taxon>
        <taxon>Arachnida</taxon>
        <taxon>Araneae</taxon>
        <taxon>Araneomorphae</taxon>
        <taxon>Entelegynae</taxon>
        <taxon>Araneoidea</taxon>
        <taxon>Araneidae</taxon>
        <taxon>Araneus</taxon>
    </lineage>
</organism>
<dbReference type="SUPFAM" id="SSF46689">
    <property type="entry name" value="Homeodomain-like"/>
    <property type="match status" value="1"/>
</dbReference>
<evidence type="ECO:0000256" key="1">
    <source>
        <dbReference type="ARBA" id="ARBA00004123"/>
    </source>
</evidence>
<dbReference type="InterPro" id="IPR007889">
    <property type="entry name" value="HTH_Psq"/>
</dbReference>
<dbReference type="EMBL" id="BGPR01072222">
    <property type="protein sequence ID" value="GBO45170.1"/>
    <property type="molecule type" value="Genomic_DNA"/>
</dbReference>
<comment type="subcellular location">
    <subcellularLocation>
        <location evidence="1">Nucleus</location>
    </subcellularLocation>
</comment>
<comment type="caution">
    <text evidence="3">The sequence shown here is derived from an EMBL/GenBank/DDBJ whole genome shotgun (WGS) entry which is preliminary data.</text>
</comment>
<dbReference type="GO" id="GO:0005634">
    <property type="term" value="C:nucleus"/>
    <property type="evidence" value="ECO:0007669"/>
    <property type="project" value="UniProtKB-SubCell"/>
</dbReference>
<dbReference type="OrthoDB" id="125347at2759"/>
<proteinExistence type="predicted"/>
<dbReference type="GO" id="GO:0003677">
    <property type="term" value="F:DNA binding"/>
    <property type="evidence" value="ECO:0007669"/>
    <property type="project" value="InterPro"/>
</dbReference>
<dbReference type="AlphaFoldDB" id="A0A4Y2X8E0"/>
<feature type="domain" description="HTH psq-type" evidence="2">
    <location>
        <begin position="3"/>
        <end position="48"/>
    </location>
</feature>
<evidence type="ECO:0000313" key="4">
    <source>
        <dbReference type="Proteomes" id="UP000499080"/>
    </source>
</evidence>
<gene>
    <name evidence="3" type="ORF">AVEN_14701_1</name>
</gene>
<keyword evidence="4" id="KW-1185">Reference proteome</keyword>